<feature type="domain" description="Glycosyl transferase family 1" evidence="1">
    <location>
        <begin position="230"/>
        <end position="382"/>
    </location>
</feature>
<reference evidence="2 3" key="1">
    <citation type="submission" date="2019-04" db="EMBL/GenBank/DDBJ databases">
        <title>Microbes associate with the intestines of laboratory mice.</title>
        <authorList>
            <person name="Navarre W."/>
            <person name="Wong E."/>
            <person name="Huang K."/>
            <person name="Tropini C."/>
            <person name="Ng K."/>
            <person name="Yu B."/>
        </authorList>
    </citation>
    <scope>NUCLEOTIDE SEQUENCE [LARGE SCALE GENOMIC DNA]</scope>
    <source>
        <strain evidence="2 3">NM06_A21</strain>
    </source>
</reference>
<organism evidence="2 3">
    <name type="scientific">Muribaculum intestinale</name>
    <dbReference type="NCBI Taxonomy" id="1796646"/>
    <lineage>
        <taxon>Bacteria</taxon>
        <taxon>Pseudomonadati</taxon>
        <taxon>Bacteroidota</taxon>
        <taxon>Bacteroidia</taxon>
        <taxon>Bacteroidales</taxon>
        <taxon>Muribaculaceae</taxon>
        <taxon>Muribaculum</taxon>
    </lineage>
</organism>
<name>A0A4S2G2Q5_9BACT</name>
<gene>
    <name evidence="2" type="ORF">E5333_01500</name>
</gene>
<sequence length="413" mass="47607">MANNRILIISDYERIVPPFMQTLIRYAVDKFDHIYYVTPPIPEHYSKTILYENLTIRTWSNTERLRQYISGILSPLRFSFWKELAKGRISFGAIKNIGKLYFCSDGFINLTDKYVSYALKNDIEVFVLATWMNVDALVAARLKKKYPNIKSYALAHSGEVMAERNPYLHQCFHEFKHQYLDTTYFISTKVLNGYYQAMADSDIKNKYGNRIKVRYLGSIKNSNMLNPDKTGDYFELLSCSRIDANKRLDSIISALKKWDGVPIRWTHIGTGVMENDVKAHAQELMSINPRVKVHFTGRIDNSDVIRYYAEKHVDLFLNVSKSEGLPISIMEAMSYGIPCAATDVGGTSEIVNQTNGYILNSDFTDSDLIDVLNNYISLPSREKKEMRVAAMNTWYTKFNAETNAKALFNEWFN</sequence>
<dbReference type="SUPFAM" id="SSF53756">
    <property type="entry name" value="UDP-Glycosyltransferase/glycogen phosphorylase"/>
    <property type="match status" value="1"/>
</dbReference>
<protein>
    <submittedName>
        <fullName evidence="2">Glycosyltransferase</fullName>
    </submittedName>
</protein>
<dbReference type="InterPro" id="IPR050194">
    <property type="entry name" value="Glycosyltransferase_grp1"/>
</dbReference>
<evidence type="ECO:0000259" key="1">
    <source>
        <dbReference type="Pfam" id="PF00534"/>
    </source>
</evidence>
<dbReference type="GO" id="GO:0016757">
    <property type="term" value="F:glycosyltransferase activity"/>
    <property type="evidence" value="ECO:0007669"/>
    <property type="project" value="InterPro"/>
</dbReference>
<keyword evidence="2" id="KW-0808">Transferase</keyword>
<evidence type="ECO:0000313" key="2">
    <source>
        <dbReference type="EMBL" id="TGY76234.1"/>
    </source>
</evidence>
<dbReference type="InterPro" id="IPR001296">
    <property type="entry name" value="Glyco_trans_1"/>
</dbReference>
<proteinExistence type="predicted"/>
<dbReference type="PANTHER" id="PTHR45947:SF3">
    <property type="entry name" value="SULFOQUINOVOSYL TRANSFERASE SQD2"/>
    <property type="match status" value="1"/>
</dbReference>
<dbReference type="Proteomes" id="UP000306630">
    <property type="component" value="Unassembled WGS sequence"/>
</dbReference>
<dbReference type="AlphaFoldDB" id="A0A4S2G2Q5"/>
<accession>A0A4S2G2Q5</accession>
<dbReference type="PANTHER" id="PTHR45947">
    <property type="entry name" value="SULFOQUINOVOSYL TRANSFERASE SQD2"/>
    <property type="match status" value="1"/>
</dbReference>
<dbReference type="RefSeq" id="WP_135992701.1">
    <property type="nucleotide sequence ID" value="NZ_CANBDM010000001.1"/>
</dbReference>
<evidence type="ECO:0000313" key="3">
    <source>
        <dbReference type="Proteomes" id="UP000306630"/>
    </source>
</evidence>
<dbReference type="Pfam" id="PF00534">
    <property type="entry name" value="Glycos_transf_1"/>
    <property type="match status" value="1"/>
</dbReference>
<dbReference type="Gene3D" id="3.40.50.2000">
    <property type="entry name" value="Glycogen Phosphorylase B"/>
    <property type="match status" value="2"/>
</dbReference>
<comment type="caution">
    <text evidence="2">The sequence shown here is derived from an EMBL/GenBank/DDBJ whole genome shotgun (WGS) entry which is preliminary data.</text>
</comment>
<dbReference type="EMBL" id="SRYD01000004">
    <property type="protein sequence ID" value="TGY76234.1"/>
    <property type="molecule type" value="Genomic_DNA"/>
</dbReference>